<dbReference type="AlphaFoldDB" id="A0A225VUG1"/>
<protein>
    <submittedName>
        <fullName evidence="2">Pol Polyprotein</fullName>
    </submittedName>
</protein>
<accession>A0A225VUG1</accession>
<dbReference type="Gene3D" id="3.30.420.10">
    <property type="entry name" value="Ribonuclease H-like superfamily/Ribonuclease H"/>
    <property type="match status" value="1"/>
</dbReference>
<dbReference type="EMBL" id="NBNE01003082">
    <property type="protein sequence ID" value="OWZ08629.1"/>
    <property type="molecule type" value="Genomic_DNA"/>
</dbReference>
<evidence type="ECO:0000259" key="1">
    <source>
        <dbReference type="PROSITE" id="PS50994"/>
    </source>
</evidence>
<sequence length="180" mass="20519">MSTFWWPGIEEAVTKHVKVSVECKKAKLHGCRYSCPIMVIHDQGPEFTGDEFPTLLASVVIKDKPIITKNTQAKAICERVHLEILNIVRVRTDLSDQLEVVLDYEAYAICASYYSVLRASPAQLLFGEVMVTRQLHSANWCFLSKQWYVYDNGNVLLDTGTPISDELFRVEPISLISWHE</sequence>
<gene>
    <name evidence="2" type="ORF">PHMEG_00018799</name>
</gene>
<keyword evidence="3" id="KW-1185">Reference proteome</keyword>
<dbReference type="Proteomes" id="UP000198211">
    <property type="component" value="Unassembled WGS sequence"/>
</dbReference>
<reference evidence="3" key="1">
    <citation type="submission" date="2017-03" db="EMBL/GenBank/DDBJ databases">
        <title>Phytopthora megakarya and P. palmivora, two closely related causual agents of cacao black pod achieved similar genome size and gene model numbers by different mechanisms.</title>
        <authorList>
            <person name="Ali S."/>
            <person name="Shao J."/>
            <person name="Larry D.J."/>
            <person name="Kronmiller B."/>
            <person name="Shen D."/>
            <person name="Strem M.D."/>
            <person name="Melnick R.L."/>
            <person name="Guiltinan M.J."/>
            <person name="Tyler B.M."/>
            <person name="Meinhardt L.W."/>
            <person name="Bailey B.A."/>
        </authorList>
    </citation>
    <scope>NUCLEOTIDE SEQUENCE [LARGE SCALE GENOMIC DNA]</scope>
    <source>
        <strain evidence="3">zdho120</strain>
    </source>
</reference>
<dbReference type="GO" id="GO:0015074">
    <property type="term" value="P:DNA integration"/>
    <property type="evidence" value="ECO:0007669"/>
    <property type="project" value="InterPro"/>
</dbReference>
<dbReference type="OrthoDB" id="43583at2759"/>
<evidence type="ECO:0000313" key="3">
    <source>
        <dbReference type="Proteomes" id="UP000198211"/>
    </source>
</evidence>
<dbReference type="InterPro" id="IPR001584">
    <property type="entry name" value="Integrase_cat-core"/>
</dbReference>
<dbReference type="InterPro" id="IPR036397">
    <property type="entry name" value="RNaseH_sf"/>
</dbReference>
<feature type="domain" description="Integrase catalytic" evidence="1">
    <location>
        <begin position="36"/>
        <end position="129"/>
    </location>
</feature>
<proteinExistence type="predicted"/>
<dbReference type="PROSITE" id="PS50994">
    <property type="entry name" value="INTEGRASE"/>
    <property type="match status" value="1"/>
</dbReference>
<organism evidence="2 3">
    <name type="scientific">Phytophthora megakarya</name>
    <dbReference type="NCBI Taxonomy" id="4795"/>
    <lineage>
        <taxon>Eukaryota</taxon>
        <taxon>Sar</taxon>
        <taxon>Stramenopiles</taxon>
        <taxon>Oomycota</taxon>
        <taxon>Peronosporomycetes</taxon>
        <taxon>Peronosporales</taxon>
        <taxon>Peronosporaceae</taxon>
        <taxon>Phytophthora</taxon>
    </lineage>
</organism>
<evidence type="ECO:0000313" key="2">
    <source>
        <dbReference type="EMBL" id="OWZ08629.1"/>
    </source>
</evidence>
<name>A0A225VUG1_9STRA</name>
<dbReference type="GO" id="GO:0003676">
    <property type="term" value="F:nucleic acid binding"/>
    <property type="evidence" value="ECO:0007669"/>
    <property type="project" value="InterPro"/>
</dbReference>
<dbReference type="SUPFAM" id="SSF53098">
    <property type="entry name" value="Ribonuclease H-like"/>
    <property type="match status" value="1"/>
</dbReference>
<dbReference type="InterPro" id="IPR012337">
    <property type="entry name" value="RNaseH-like_sf"/>
</dbReference>
<comment type="caution">
    <text evidence="2">The sequence shown here is derived from an EMBL/GenBank/DDBJ whole genome shotgun (WGS) entry which is preliminary data.</text>
</comment>